<comment type="similarity">
    <text evidence="3 9">Belongs to the RFT1 family.</text>
</comment>
<dbReference type="GO" id="GO:0005789">
    <property type="term" value="C:endoplasmic reticulum membrane"/>
    <property type="evidence" value="ECO:0007669"/>
    <property type="project" value="UniProtKB-SubCell"/>
</dbReference>
<feature type="transmembrane region" description="Helical" evidence="9">
    <location>
        <begin position="417"/>
        <end position="438"/>
    </location>
</feature>
<dbReference type="Pfam" id="PF04506">
    <property type="entry name" value="Rft-1"/>
    <property type="match status" value="1"/>
</dbReference>
<dbReference type="EMBL" id="JAHDYR010000016">
    <property type="protein sequence ID" value="KAG9394183.1"/>
    <property type="molecule type" value="Genomic_DNA"/>
</dbReference>
<feature type="transmembrane region" description="Helical" evidence="9">
    <location>
        <begin position="72"/>
        <end position="92"/>
    </location>
</feature>
<keyword evidence="4 9" id="KW-0812">Transmembrane</keyword>
<proteinExistence type="inferred from homology"/>
<dbReference type="Proteomes" id="UP000717585">
    <property type="component" value="Unassembled WGS sequence"/>
</dbReference>
<evidence type="ECO:0000313" key="11">
    <source>
        <dbReference type="Proteomes" id="UP000717585"/>
    </source>
</evidence>
<keyword evidence="6 9" id="KW-1133">Transmembrane helix</keyword>
<feature type="transmembrane region" description="Helical" evidence="9">
    <location>
        <begin position="172"/>
        <end position="196"/>
    </location>
</feature>
<evidence type="ECO:0000256" key="9">
    <source>
        <dbReference type="RuleBase" id="RU365067"/>
    </source>
</evidence>
<dbReference type="GO" id="GO:0006488">
    <property type="term" value="P:dolichol-linked oligosaccharide biosynthetic process"/>
    <property type="evidence" value="ECO:0007669"/>
    <property type="project" value="InterPro"/>
</dbReference>
<dbReference type="PANTHER" id="PTHR13117">
    <property type="entry name" value="ENDOPLASMIC RETICULUM MULTISPAN TRANSMEMBRANE PROTEIN-RELATED"/>
    <property type="match status" value="1"/>
</dbReference>
<evidence type="ECO:0000256" key="7">
    <source>
        <dbReference type="ARBA" id="ARBA00023136"/>
    </source>
</evidence>
<comment type="function">
    <text evidence="8 9">Intramembrane glycolipid transporter that operates in the biosynthetic pathway of dolichol-linked oligosaccharides, the glycan precursors employed in protein asparagine (N)-glycosylation. The sequential addition of sugars to dolichol pyrophosphate produces dolichol-linked oligosaccharides containing fourteen sugars, including two GlcNAcs, nine mannoses and three glucoses. Once assembled, the oligosaccharide is transferred from the lipid to nascent proteins by oligosaccharyltransferases. The assembly of dolichol-linked oligosaccharides begins on the cytosolic side of the endoplasmic reticulum membrane and finishes in its lumen. RFT1 could mediate the translocation of the cytosolically oriented intermediate DolPP-GlcNAc2Man5, produced by ALG11, into the ER lumen where dolichol-linked oligosaccharides assembly continues. However, the intramembrane lipid transporter activity could not be confirmed in vitro.</text>
</comment>
<sequence>MGLLSILSGQVAANAISFASNMYITARLPTDAFSLSAVQFQIITTVCTLLALENVRTTQMRVFSTEHRISPAYKTIPFLITAVVAVVAVMLVVSKPELLMTESVPFTCGAIAGGIIMMAALVEAAAEPFLGRCLLADSIEVKTHADSLAETVRSVITVAVAIGVSAKAITPAWTPACLAATQLAASLTLLAVFATVSRSVKPQPRAQWGRVDSQFMTQYTLNSAQRLVLAEGERAVMAFAAPSGAFSGAWALSATLSGMPVKFIFAPIDEQVALRAARDSGVDKLGLLRMARLETYIAFAAVALGCPLTPLAMSVVFPTSGPDVVRAVQLSWLALPLFALNGPFENIAASTLNPAQLRTNNALMFMIGLISIGTVWVGSHYSPAACIALGLGPLTLRLGTNAAWFTKSGRVMDALRAMVDLRGLAVLALLGGAATAISRADVDLLPQLGLSATVCGLGVVPLMSIALKLR</sequence>
<evidence type="ECO:0000313" key="10">
    <source>
        <dbReference type="EMBL" id="KAG9394183.1"/>
    </source>
</evidence>
<dbReference type="AlphaFoldDB" id="A0A8J6AU28"/>
<feature type="transmembrane region" description="Helical" evidence="9">
    <location>
        <begin position="387"/>
        <end position="405"/>
    </location>
</feature>
<feature type="transmembrane region" description="Helical" evidence="9">
    <location>
        <begin position="361"/>
        <end position="381"/>
    </location>
</feature>
<comment type="caution">
    <text evidence="10">The sequence shown here is derived from an EMBL/GenBank/DDBJ whole genome shotgun (WGS) entry which is preliminary data.</text>
</comment>
<protein>
    <recommendedName>
        <fullName evidence="9">Protein RFT1 homolog</fullName>
    </recommendedName>
</protein>
<accession>A0A8J6AU28</accession>
<feature type="transmembrane region" description="Helical" evidence="9">
    <location>
        <begin position="296"/>
        <end position="317"/>
    </location>
</feature>
<keyword evidence="11" id="KW-1185">Reference proteome</keyword>
<organism evidence="10 11">
    <name type="scientific">Carpediemonas membranifera</name>
    <dbReference type="NCBI Taxonomy" id="201153"/>
    <lineage>
        <taxon>Eukaryota</taxon>
        <taxon>Metamonada</taxon>
        <taxon>Carpediemonas-like organisms</taxon>
        <taxon>Carpediemonas</taxon>
    </lineage>
</organism>
<gene>
    <name evidence="10" type="ORF">J8273_4285</name>
</gene>
<evidence type="ECO:0000256" key="5">
    <source>
        <dbReference type="ARBA" id="ARBA00022824"/>
    </source>
</evidence>
<dbReference type="PANTHER" id="PTHR13117:SF5">
    <property type="entry name" value="PROTEIN RFT1 HOMOLOG"/>
    <property type="match status" value="1"/>
</dbReference>
<evidence type="ECO:0000256" key="8">
    <source>
        <dbReference type="ARBA" id="ARBA00045912"/>
    </source>
</evidence>
<evidence type="ECO:0000256" key="3">
    <source>
        <dbReference type="ARBA" id="ARBA00010288"/>
    </source>
</evidence>
<comment type="pathway">
    <text evidence="2">Protein modification; protein glycosylation.</text>
</comment>
<feature type="transmembrane region" description="Helical" evidence="9">
    <location>
        <begin position="444"/>
        <end position="467"/>
    </location>
</feature>
<reference evidence="10" key="1">
    <citation type="submission" date="2021-05" db="EMBL/GenBank/DDBJ databases">
        <title>A free-living protist that lacks canonical eukaryotic 1 DNA replication and segregation systems.</title>
        <authorList>
            <person name="Salas-Leiva D.E."/>
            <person name="Tromer E.C."/>
            <person name="Curtis B.A."/>
            <person name="Jerlstrom-Hultqvist J."/>
            <person name="Kolisko M."/>
            <person name="Yi Z."/>
            <person name="Salas-Leiva J.S."/>
            <person name="Gallot-Lavallee L."/>
            <person name="Kops G.J.P.L."/>
            <person name="Archibald J.M."/>
            <person name="Simpson A.G.B."/>
            <person name="Roger A.J."/>
        </authorList>
    </citation>
    <scope>NUCLEOTIDE SEQUENCE</scope>
    <source>
        <strain evidence="10">BICM</strain>
    </source>
</reference>
<evidence type="ECO:0000256" key="1">
    <source>
        <dbReference type="ARBA" id="ARBA00004477"/>
    </source>
</evidence>
<keyword evidence="5" id="KW-0256">Endoplasmic reticulum</keyword>
<feature type="transmembrane region" description="Helical" evidence="9">
    <location>
        <begin position="147"/>
        <end position="166"/>
    </location>
</feature>
<evidence type="ECO:0000256" key="4">
    <source>
        <dbReference type="ARBA" id="ARBA00022692"/>
    </source>
</evidence>
<keyword evidence="7 9" id="KW-0472">Membrane</keyword>
<dbReference type="InterPro" id="IPR007594">
    <property type="entry name" value="RFT1"/>
</dbReference>
<name>A0A8J6AU28_9EUKA</name>
<evidence type="ECO:0000256" key="2">
    <source>
        <dbReference type="ARBA" id="ARBA00004922"/>
    </source>
</evidence>
<feature type="transmembrane region" description="Helical" evidence="9">
    <location>
        <begin position="104"/>
        <end position="126"/>
    </location>
</feature>
<dbReference type="GO" id="GO:0034203">
    <property type="term" value="P:glycolipid translocation"/>
    <property type="evidence" value="ECO:0007669"/>
    <property type="project" value="TreeGrafter"/>
</dbReference>
<comment type="subcellular location">
    <subcellularLocation>
        <location evidence="1 9">Endoplasmic reticulum membrane</location>
        <topology evidence="1 9">Multi-pass membrane protein</topology>
    </subcellularLocation>
</comment>
<feature type="transmembrane region" description="Helical" evidence="9">
    <location>
        <begin position="329"/>
        <end position="349"/>
    </location>
</feature>
<feature type="transmembrane region" description="Helical" evidence="9">
    <location>
        <begin position="31"/>
        <end position="52"/>
    </location>
</feature>
<evidence type="ECO:0000256" key="6">
    <source>
        <dbReference type="ARBA" id="ARBA00022989"/>
    </source>
</evidence>